<name>A0A101FHT4_9THEO</name>
<dbReference type="InterPro" id="IPR034829">
    <property type="entry name" value="DnaD-like_sf"/>
</dbReference>
<proteinExistence type="inferred from homology"/>
<dbReference type="Gene3D" id="1.10.10.630">
    <property type="entry name" value="DnaD domain-like"/>
    <property type="match status" value="1"/>
</dbReference>
<evidence type="ECO:0000256" key="1">
    <source>
        <dbReference type="ARBA" id="ARBA00093462"/>
    </source>
</evidence>
<protein>
    <submittedName>
        <fullName evidence="3">DnaD/DnaB domain-containing replication protein</fullName>
    </submittedName>
</protein>
<evidence type="ECO:0000313" key="3">
    <source>
        <dbReference type="EMBL" id="KUK37287.1"/>
    </source>
</evidence>
<evidence type="ECO:0000259" key="2">
    <source>
        <dbReference type="Pfam" id="PF07261"/>
    </source>
</evidence>
<reference evidence="4" key="1">
    <citation type="journal article" date="2015" name="MBio">
        <title>Genome-Resolved Metagenomic Analysis Reveals Roles for Candidate Phyla and Other Microbial Community Members in Biogeochemical Transformations in Oil Reservoirs.</title>
        <authorList>
            <person name="Hu P."/>
            <person name="Tom L."/>
            <person name="Singh A."/>
            <person name="Thomas B.C."/>
            <person name="Baker B.J."/>
            <person name="Piceno Y.M."/>
            <person name="Andersen G.L."/>
            <person name="Banfield J.F."/>
        </authorList>
    </citation>
    <scope>NUCLEOTIDE SEQUENCE [LARGE SCALE GENOMIC DNA]</scope>
</reference>
<dbReference type="Gene3D" id="1.10.10.10">
    <property type="entry name" value="Winged helix-like DNA-binding domain superfamily/Winged helix DNA-binding domain"/>
    <property type="match status" value="1"/>
</dbReference>
<dbReference type="InterPro" id="IPR006343">
    <property type="entry name" value="DnaB/C_C"/>
</dbReference>
<dbReference type="Pfam" id="PF07261">
    <property type="entry name" value="DnaB_2"/>
    <property type="match status" value="1"/>
</dbReference>
<accession>A0A101FHT4</accession>
<dbReference type="NCBIfam" id="TIGR01446">
    <property type="entry name" value="DnaD_dom"/>
    <property type="match status" value="1"/>
</dbReference>
<dbReference type="InterPro" id="IPR053162">
    <property type="entry name" value="DnaD"/>
</dbReference>
<comment type="similarity">
    <text evidence="1">Belongs to the DnaB/DnaD family.</text>
</comment>
<comment type="caution">
    <text evidence="3">The sequence shown here is derived from an EMBL/GenBank/DDBJ whole genome shotgun (WGS) entry which is preliminary data.</text>
</comment>
<dbReference type="SUPFAM" id="SSF158499">
    <property type="entry name" value="DnaD domain-like"/>
    <property type="match status" value="1"/>
</dbReference>
<dbReference type="EMBL" id="LGFO01000001">
    <property type="protein sequence ID" value="KUK37287.1"/>
    <property type="molecule type" value="Genomic_DNA"/>
</dbReference>
<dbReference type="AlphaFoldDB" id="A0A101FHT4"/>
<organism evidence="3 4">
    <name type="scientific">Thermacetogenium phaeum</name>
    <dbReference type="NCBI Taxonomy" id="85874"/>
    <lineage>
        <taxon>Bacteria</taxon>
        <taxon>Bacillati</taxon>
        <taxon>Bacillota</taxon>
        <taxon>Clostridia</taxon>
        <taxon>Thermoanaerobacterales</taxon>
        <taxon>Thermoanaerobacteraceae</taxon>
        <taxon>Thermacetogenium</taxon>
    </lineage>
</organism>
<dbReference type="Proteomes" id="UP000053326">
    <property type="component" value="Unassembled WGS sequence"/>
</dbReference>
<dbReference type="PANTHER" id="PTHR37293">
    <property type="entry name" value="PHAGE REPLICATION PROTEIN-RELATED"/>
    <property type="match status" value="1"/>
</dbReference>
<gene>
    <name evidence="3" type="ORF">XD66_0020</name>
</gene>
<sequence>MKDCGRFHIPALFSKDFFAAGFTLIPNLLLKYSGRLNLDGTDILVVIAFCYYQQTGKHELEIADFSELLHIPEVQIQESLKKMCGLGLLINSGSSLDPTGLFQKMADLWAEEKLQTIQKTPQEIAATLQIRDMNGKDIEEICQPVLNLIKTFEQEFGRPLTPIETAQIESWYRDEGYSEELIKEALKRAVLRGVLNLNYVDRILSQWAKKNLRTPREVIQYENEFLSKRQKNKEQGCWEHQRTGDRFKDIYIT</sequence>
<evidence type="ECO:0000313" key="4">
    <source>
        <dbReference type="Proteomes" id="UP000053326"/>
    </source>
</evidence>
<feature type="domain" description="DnaB/C C-terminal" evidence="2">
    <location>
        <begin position="150"/>
        <end position="222"/>
    </location>
</feature>
<dbReference type="PANTHER" id="PTHR37293:SF5">
    <property type="entry name" value="DNA REPLICATION PROTEIN"/>
    <property type="match status" value="1"/>
</dbReference>
<dbReference type="InterPro" id="IPR036388">
    <property type="entry name" value="WH-like_DNA-bd_sf"/>
</dbReference>